<evidence type="ECO:0000256" key="11">
    <source>
        <dbReference type="ARBA" id="ARBA00023118"/>
    </source>
</evidence>
<dbReference type="PANTHER" id="PTHR36531">
    <property type="entry name" value="CRISPR-ASSOCIATED EXONUCLEASE CAS4"/>
    <property type="match status" value="1"/>
</dbReference>
<feature type="domain" description="DUF83" evidence="15">
    <location>
        <begin position="48"/>
        <end position="167"/>
    </location>
</feature>
<evidence type="ECO:0000256" key="12">
    <source>
        <dbReference type="ARBA" id="ARBA00023211"/>
    </source>
</evidence>
<keyword evidence="14" id="KW-0472">Membrane</keyword>
<comment type="cofactor">
    <cofactor evidence="13">
        <name>iron-sulfur cluster</name>
        <dbReference type="ChEBI" id="CHEBI:30408"/>
    </cofactor>
</comment>
<dbReference type="GO" id="GO:0051536">
    <property type="term" value="F:iron-sulfur cluster binding"/>
    <property type="evidence" value="ECO:0007669"/>
    <property type="project" value="UniProtKB-KW"/>
</dbReference>
<dbReference type="Proteomes" id="UP000230790">
    <property type="component" value="Unassembled WGS sequence"/>
</dbReference>
<comment type="function">
    <text evidence="13">CRISPR (clustered regularly interspaced short palindromic repeat) is an adaptive immune system that provides protection against mobile genetic elements (viruses, transposable elements and conjugative plasmids). CRISPR clusters contain sequences complementary to antecedent mobile elements and target invading nucleic acids. CRISPR clusters are transcribed and processed into CRISPR RNA (crRNA).</text>
</comment>
<keyword evidence="8 13" id="KW-0269">Exonuclease</keyword>
<dbReference type="InterPro" id="IPR051827">
    <property type="entry name" value="Cas4_exonuclease"/>
</dbReference>
<dbReference type="Pfam" id="PF01930">
    <property type="entry name" value="Cas_Cas4"/>
    <property type="match status" value="1"/>
</dbReference>
<evidence type="ECO:0000256" key="2">
    <source>
        <dbReference type="ARBA" id="ARBA00009189"/>
    </source>
</evidence>
<evidence type="ECO:0000256" key="3">
    <source>
        <dbReference type="ARBA" id="ARBA00012768"/>
    </source>
</evidence>
<keyword evidence="12 13" id="KW-0464">Manganese</keyword>
<comment type="caution">
    <text evidence="16">The sequence shown here is derived from an EMBL/GenBank/DDBJ whole genome shotgun (WGS) entry which is preliminary data.</text>
</comment>
<sequence>MSGVPIAFALILVAIALLVIARRLRLRSGLPAGRVIYSDVGAWQRNERVLLSPTYGIAGKPDYLVRAGNDIVPVEVKSSPAPARPWPSHVLQLAAYCLLVEEALDARVTQGIIQYADKRFIVDYTPALKAELLRVVGEMRCALREGDAHRSHDEPSRCARCGARTACDERL</sequence>
<keyword evidence="10 13" id="KW-0411">Iron-sulfur</keyword>
<organism evidence="16 17">
    <name type="scientific">Candidatus Thermofonsia Clade 3 bacterium</name>
    <dbReference type="NCBI Taxonomy" id="2364212"/>
    <lineage>
        <taxon>Bacteria</taxon>
        <taxon>Bacillati</taxon>
        <taxon>Chloroflexota</taxon>
        <taxon>Candidatus Thermofontia</taxon>
        <taxon>Candidatus Thermofonsia Clade 3</taxon>
    </lineage>
</organism>
<evidence type="ECO:0000256" key="8">
    <source>
        <dbReference type="ARBA" id="ARBA00022839"/>
    </source>
</evidence>
<comment type="cofactor">
    <cofactor evidence="13">
        <name>Mg(2+)</name>
        <dbReference type="ChEBI" id="CHEBI:18420"/>
    </cofactor>
    <cofactor evidence="13">
        <name>Mn(2+)</name>
        <dbReference type="ChEBI" id="CHEBI:29035"/>
    </cofactor>
    <text evidence="13">Mg(2+) or Mn(2+) required for ssDNA cleavage activity.</text>
</comment>
<keyword evidence="9 13" id="KW-0408">Iron</keyword>
<dbReference type="EC" id="3.1.12.1" evidence="3 13"/>
<evidence type="ECO:0000256" key="5">
    <source>
        <dbReference type="ARBA" id="ARBA00022722"/>
    </source>
</evidence>
<dbReference type="AlphaFoldDB" id="A0A2M8QAX9"/>
<evidence type="ECO:0000259" key="15">
    <source>
        <dbReference type="Pfam" id="PF01930"/>
    </source>
</evidence>
<protein>
    <recommendedName>
        <fullName evidence="4 13">CRISPR-associated exonuclease Cas4</fullName>
        <ecNumber evidence="3 13">3.1.12.1</ecNumber>
    </recommendedName>
</protein>
<evidence type="ECO:0000313" key="16">
    <source>
        <dbReference type="EMBL" id="PJF46951.1"/>
    </source>
</evidence>
<proteinExistence type="inferred from homology"/>
<evidence type="ECO:0000256" key="9">
    <source>
        <dbReference type="ARBA" id="ARBA00023004"/>
    </source>
</evidence>
<comment type="cofactor">
    <cofactor evidence="1">
        <name>[4Fe-4S] cluster</name>
        <dbReference type="ChEBI" id="CHEBI:49883"/>
    </cofactor>
</comment>
<evidence type="ECO:0000256" key="10">
    <source>
        <dbReference type="ARBA" id="ARBA00023014"/>
    </source>
</evidence>
<evidence type="ECO:0000313" key="17">
    <source>
        <dbReference type="Proteomes" id="UP000230790"/>
    </source>
</evidence>
<dbReference type="EMBL" id="PGTN01000079">
    <property type="protein sequence ID" value="PJF46951.1"/>
    <property type="molecule type" value="Genomic_DNA"/>
</dbReference>
<evidence type="ECO:0000256" key="6">
    <source>
        <dbReference type="ARBA" id="ARBA00022723"/>
    </source>
</evidence>
<dbReference type="GO" id="GO:0051607">
    <property type="term" value="P:defense response to virus"/>
    <property type="evidence" value="ECO:0007669"/>
    <property type="project" value="UniProtKB-KW"/>
</dbReference>
<name>A0A2M8QAX9_9CHLR</name>
<evidence type="ECO:0000256" key="14">
    <source>
        <dbReference type="SAM" id="Phobius"/>
    </source>
</evidence>
<keyword evidence="14" id="KW-1133">Transmembrane helix</keyword>
<dbReference type="InterPro" id="IPR013343">
    <property type="entry name" value="CRISPR-assoc_prot_Cas4"/>
</dbReference>
<keyword evidence="11 13" id="KW-0051">Antiviral defense</keyword>
<dbReference type="GO" id="GO:0004527">
    <property type="term" value="F:exonuclease activity"/>
    <property type="evidence" value="ECO:0007669"/>
    <property type="project" value="UniProtKB-KW"/>
</dbReference>
<evidence type="ECO:0000256" key="7">
    <source>
        <dbReference type="ARBA" id="ARBA00022801"/>
    </source>
</evidence>
<comment type="similarity">
    <text evidence="2 13">Belongs to the CRISPR-associated exonuclease Cas4 family.</text>
</comment>
<keyword evidence="14" id="KW-0812">Transmembrane</keyword>
<reference evidence="16 17" key="1">
    <citation type="submission" date="2017-11" db="EMBL/GenBank/DDBJ databases">
        <title>Evolution of Phototrophy in the Chloroflexi Phylum Driven by Horizontal Gene Transfer.</title>
        <authorList>
            <person name="Ward L.M."/>
            <person name="Hemp J."/>
            <person name="Shih P.M."/>
            <person name="Mcglynn S.E."/>
            <person name="Fischer W."/>
        </authorList>
    </citation>
    <scope>NUCLEOTIDE SEQUENCE [LARGE SCALE GENOMIC DNA]</scope>
    <source>
        <strain evidence="16">JP3_7</strain>
    </source>
</reference>
<dbReference type="InterPro" id="IPR011604">
    <property type="entry name" value="PDDEXK-like_dom_sf"/>
</dbReference>
<dbReference type="InterPro" id="IPR022765">
    <property type="entry name" value="Dna2/Cas4_DUF83"/>
</dbReference>
<keyword evidence="6 13" id="KW-0479">Metal-binding</keyword>
<dbReference type="NCBIfam" id="TIGR00372">
    <property type="entry name" value="cas4"/>
    <property type="match status" value="1"/>
</dbReference>
<keyword evidence="7 13" id="KW-0378">Hydrolase</keyword>
<dbReference type="PANTHER" id="PTHR36531:SF6">
    <property type="entry name" value="DNA REPLICATION ATP-DEPENDENT HELICASE_NUCLEASE DNA2"/>
    <property type="match status" value="1"/>
</dbReference>
<accession>A0A2M8QAX9</accession>
<feature type="transmembrane region" description="Helical" evidence="14">
    <location>
        <begin position="6"/>
        <end position="24"/>
    </location>
</feature>
<keyword evidence="5 13" id="KW-0540">Nuclease</keyword>
<dbReference type="Gene3D" id="3.90.320.10">
    <property type="match status" value="1"/>
</dbReference>
<dbReference type="GO" id="GO:0046872">
    <property type="term" value="F:metal ion binding"/>
    <property type="evidence" value="ECO:0007669"/>
    <property type="project" value="UniProtKB-KW"/>
</dbReference>
<evidence type="ECO:0000256" key="1">
    <source>
        <dbReference type="ARBA" id="ARBA00001966"/>
    </source>
</evidence>
<evidence type="ECO:0000256" key="4">
    <source>
        <dbReference type="ARBA" id="ARBA00020049"/>
    </source>
</evidence>
<gene>
    <name evidence="16" type="primary">cas4</name>
    <name evidence="16" type="ORF">CUN48_11210</name>
</gene>
<evidence type="ECO:0000256" key="13">
    <source>
        <dbReference type="RuleBase" id="RU365022"/>
    </source>
</evidence>